<gene>
    <name evidence="3" type="ORF">F7732_10685</name>
</gene>
<dbReference type="Proteomes" id="UP000441354">
    <property type="component" value="Unassembled WGS sequence"/>
</dbReference>
<dbReference type="EMBL" id="WBOT01000003">
    <property type="protein sequence ID" value="KAB2332555.1"/>
    <property type="molecule type" value="Genomic_DNA"/>
</dbReference>
<feature type="domain" description="6-phospho-N-acetylmuramidase N-terminal" evidence="2">
    <location>
        <begin position="2"/>
        <end position="224"/>
    </location>
</feature>
<dbReference type="SUPFAM" id="SSF51445">
    <property type="entry name" value="(Trans)glycosidases"/>
    <property type="match status" value="1"/>
</dbReference>
<dbReference type="InterPro" id="IPR043797">
    <property type="entry name" value="MupG_N"/>
</dbReference>
<keyword evidence="4" id="KW-1185">Reference proteome</keyword>
<dbReference type="InterPro" id="IPR013785">
    <property type="entry name" value="Aldolase_TIM"/>
</dbReference>
<dbReference type="InterPro" id="IPR008589">
    <property type="entry name" value="MupG"/>
</dbReference>
<name>A0A7V7UVI4_9BACI</name>
<reference evidence="3 4" key="1">
    <citation type="journal article" date="2014" name="Arch. Microbiol.">
        <title>Bacillus mesophilum sp. nov., strain IITR-54T, a novel 4-chlorobiphenyl dechlorinating bacterium.</title>
        <authorList>
            <person name="Manickam N."/>
            <person name="Singh N.K."/>
            <person name="Bajaj A."/>
            <person name="Kumar R.M."/>
            <person name="Kaur G."/>
            <person name="Kaur N."/>
            <person name="Bala M."/>
            <person name="Kumar A."/>
            <person name="Mayilraj S."/>
        </authorList>
    </citation>
    <scope>NUCLEOTIDE SEQUENCE [LARGE SCALE GENOMIC DNA]</scope>
    <source>
        <strain evidence="3 4">IITR-54</strain>
    </source>
</reference>
<dbReference type="RefSeq" id="WP_151573853.1">
    <property type="nucleotide sequence ID" value="NZ_WBOT01000003.1"/>
</dbReference>
<dbReference type="Gene3D" id="2.40.100.10">
    <property type="entry name" value="Cyclophilin-like"/>
    <property type="match status" value="1"/>
</dbReference>
<dbReference type="SUPFAM" id="SSF50891">
    <property type="entry name" value="Cyclophilin-like"/>
    <property type="match status" value="1"/>
</dbReference>
<dbReference type="Gene3D" id="3.20.20.70">
    <property type="entry name" value="Aldolase class I"/>
    <property type="match status" value="1"/>
</dbReference>
<dbReference type="InterPro" id="IPR017853">
    <property type="entry name" value="GH"/>
</dbReference>
<sequence length="335" mass="37453">MIGISFYLNDEKAEKRIAEAGKLGVKQAFTSLHIPEETGNLAERAKALLAAAKEAGMEVYADVSKHTLKHLGISDFSKLQNLGVAGLRLDEFFDTDFVLSLAQQYKLAINASTVTERELIDLLERGLKAEQLIAWHNFYPKKETGLDENFFIKQNQLFQAYGIKISAFIPGIGEKRGPLFDGLPTLEKHRQHNPMSAVLELMDSGVDDIYIGDPDSGEGLLENLIALEVENIVTLHMEDSSFAAGVYFPRPDFARDVLRLMNTRTTEPIQPADSLERFKGSITVDNIHYGRYNGEVAITLHDLPADERVNVIGRISQADLDILKFIKPKHKLLFI</sequence>
<comment type="caution">
    <text evidence="3">The sequence shown here is derived from an EMBL/GenBank/DDBJ whole genome shotgun (WGS) entry which is preliminary data.</text>
</comment>
<feature type="domain" description="6-phospho-N-acetylmuramidase C-terminal" evidence="1">
    <location>
        <begin position="228"/>
        <end position="334"/>
    </location>
</feature>
<dbReference type="OrthoDB" id="5809921at2"/>
<accession>A0A7V7UVI4</accession>
<dbReference type="Pfam" id="PF19200">
    <property type="entry name" value="MupG_N"/>
    <property type="match status" value="1"/>
</dbReference>
<dbReference type="InterPro" id="IPR029000">
    <property type="entry name" value="Cyclophilin-like_dom_sf"/>
</dbReference>
<evidence type="ECO:0000259" key="1">
    <source>
        <dbReference type="Pfam" id="PF05913"/>
    </source>
</evidence>
<dbReference type="Pfam" id="PF05913">
    <property type="entry name" value="MupG_C"/>
    <property type="match status" value="1"/>
</dbReference>
<evidence type="ECO:0000313" key="4">
    <source>
        <dbReference type="Proteomes" id="UP000441354"/>
    </source>
</evidence>
<dbReference type="AlphaFoldDB" id="A0A7V7UVI4"/>
<dbReference type="PANTHER" id="PTHR38435:SF2">
    <property type="entry name" value="DUF871 DOMAIN-CONTAINING PROTEIN"/>
    <property type="match status" value="1"/>
</dbReference>
<dbReference type="PANTHER" id="PTHR38435">
    <property type="match status" value="1"/>
</dbReference>
<evidence type="ECO:0000259" key="2">
    <source>
        <dbReference type="Pfam" id="PF19200"/>
    </source>
</evidence>
<organism evidence="3 4">
    <name type="scientific">Bacillus mesophilum</name>
    <dbReference type="NCBI Taxonomy" id="1071718"/>
    <lineage>
        <taxon>Bacteria</taxon>
        <taxon>Bacillati</taxon>
        <taxon>Bacillota</taxon>
        <taxon>Bacilli</taxon>
        <taxon>Bacillales</taxon>
        <taxon>Bacillaceae</taxon>
        <taxon>Bacillus</taxon>
    </lineage>
</organism>
<dbReference type="InterPro" id="IPR043894">
    <property type="entry name" value="MupG_C"/>
</dbReference>
<evidence type="ECO:0000313" key="3">
    <source>
        <dbReference type="EMBL" id="KAB2332555.1"/>
    </source>
</evidence>
<protein>
    <submittedName>
        <fullName evidence="3">DUF871 domain-containing protein</fullName>
    </submittedName>
</protein>
<proteinExistence type="predicted"/>